<comment type="caution">
    <text evidence="7">The sequence shown here is derived from an EMBL/GenBank/DDBJ whole genome shotgun (WGS) entry which is preliminary data.</text>
</comment>
<dbReference type="InterPro" id="IPR045584">
    <property type="entry name" value="Pilin-like"/>
</dbReference>
<sequence>MTARLFRKYLNNNQEGFTLIELIVVVVIIGILSALSIPNFIKFINKATEIEGSTQVSNFIKAAQMCYLDYGKLPQNAGELSKCTPVPACQWAAHLKGKEICKTWKQLDLAVDNPSTPQWNSPLGFFNIRMSQKGTNLFIRSIPYFKGTAGTSACFNSITGTITTGTFKTRDSYYSGEKRSVGINTNDDVPELNC</sequence>
<dbReference type="AlphaFoldDB" id="A0A0A2A7B1"/>
<evidence type="ECO:0000313" key="8">
    <source>
        <dbReference type="Proteomes" id="UP000030445"/>
    </source>
</evidence>
<keyword evidence="4 6" id="KW-1133">Transmembrane helix</keyword>
<protein>
    <recommendedName>
        <fullName evidence="9">Prepilin-type N-terminal cleavage/methylation domain-containing protein</fullName>
    </recommendedName>
</protein>
<dbReference type="PANTHER" id="PTHR30093">
    <property type="entry name" value="GENERAL SECRETION PATHWAY PROTEIN G"/>
    <property type="match status" value="1"/>
</dbReference>
<dbReference type="Pfam" id="PF07963">
    <property type="entry name" value="N_methyl"/>
    <property type="match status" value="1"/>
</dbReference>
<dbReference type="SUPFAM" id="SSF54523">
    <property type="entry name" value="Pili subunits"/>
    <property type="match status" value="1"/>
</dbReference>
<dbReference type="RefSeq" id="WP_080735255.1">
    <property type="nucleotide sequence ID" value="NZ_CP138951.1"/>
</dbReference>
<evidence type="ECO:0000256" key="4">
    <source>
        <dbReference type="ARBA" id="ARBA00022989"/>
    </source>
</evidence>
<evidence type="ECO:0000256" key="6">
    <source>
        <dbReference type="SAM" id="Phobius"/>
    </source>
</evidence>
<evidence type="ECO:0000256" key="3">
    <source>
        <dbReference type="ARBA" id="ARBA00022692"/>
    </source>
</evidence>
<dbReference type="Gene3D" id="3.30.700.10">
    <property type="entry name" value="Glycoprotein, Type 4 Pilin"/>
    <property type="match status" value="1"/>
</dbReference>
<dbReference type="InterPro" id="IPR012902">
    <property type="entry name" value="N_methyl_site"/>
</dbReference>
<organism evidence="7 8">
    <name type="scientific">Prochlorococcus marinus str. MIT 9302</name>
    <dbReference type="NCBI Taxonomy" id="74545"/>
    <lineage>
        <taxon>Bacteria</taxon>
        <taxon>Bacillati</taxon>
        <taxon>Cyanobacteriota</taxon>
        <taxon>Cyanophyceae</taxon>
        <taxon>Synechococcales</taxon>
        <taxon>Prochlorococcaceae</taxon>
        <taxon>Prochlorococcus</taxon>
    </lineage>
</organism>
<dbReference type="EMBL" id="JNAM01000013">
    <property type="protein sequence ID" value="KGF96389.1"/>
    <property type="molecule type" value="Genomic_DNA"/>
</dbReference>
<keyword evidence="2" id="KW-0488">Methylation</keyword>
<evidence type="ECO:0000256" key="5">
    <source>
        <dbReference type="ARBA" id="ARBA00023136"/>
    </source>
</evidence>
<evidence type="ECO:0000256" key="2">
    <source>
        <dbReference type="ARBA" id="ARBA00022481"/>
    </source>
</evidence>
<dbReference type="eggNOG" id="COG4969">
    <property type="taxonomic scope" value="Bacteria"/>
</dbReference>
<dbReference type="PROSITE" id="PS00409">
    <property type="entry name" value="PROKAR_NTER_METHYL"/>
    <property type="match status" value="1"/>
</dbReference>
<name>A0A0A2A7B1_PROMR</name>
<dbReference type="Proteomes" id="UP000030445">
    <property type="component" value="Unassembled WGS sequence"/>
</dbReference>
<dbReference type="PANTHER" id="PTHR30093:SF44">
    <property type="entry name" value="TYPE II SECRETION SYSTEM CORE PROTEIN G"/>
    <property type="match status" value="1"/>
</dbReference>
<dbReference type="STRING" id="74545.EU96_1914"/>
<reference evidence="8" key="1">
    <citation type="journal article" date="2014" name="Sci. Data">
        <title>Genomes of diverse isolates of the marine cyanobacterium Prochlorococcus.</title>
        <authorList>
            <person name="Biller S."/>
            <person name="Berube P."/>
            <person name="Thompson J."/>
            <person name="Kelly L."/>
            <person name="Roggensack S."/>
            <person name="Awad L."/>
            <person name="Roache-Johnson K."/>
            <person name="Ding H."/>
            <person name="Giovannoni S.J."/>
            <person name="Moore L.R."/>
            <person name="Chisholm S.W."/>
        </authorList>
    </citation>
    <scope>NUCLEOTIDE SEQUENCE [LARGE SCALE GENOMIC DNA]</scope>
    <source>
        <strain evidence="8">MIT 9302</strain>
    </source>
</reference>
<evidence type="ECO:0000313" key="7">
    <source>
        <dbReference type="EMBL" id="KGF96389.1"/>
    </source>
</evidence>
<dbReference type="GO" id="GO:0016020">
    <property type="term" value="C:membrane"/>
    <property type="evidence" value="ECO:0007669"/>
    <property type="project" value="UniProtKB-SubCell"/>
</dbReference>
<keyword evidence="3 6" id="KW-0812">Transmembrane</keyword>
<proteinExistence type="predicted"/>
<dbReference type="OrthoDB" id="541009at2"/>
<feature type="transmembrane region" description="Helical" evidence="6">
    <location>
        <begin position="16"/>
        <end position="37"/>
    </location>
</feature>
<accession>A0A0A2A7B1</accession>
<gene>
    <name evidence="7" type="ORF">EU96_1914</name>
</gene>
<dbReference type="NCBIfam" id="TIGR02532">
    <property type="entry name" value="IV_pilin_GFxxxE"/>
    <property type="match status" value="1"/>
</dbReference>
<evidence type="ECO:0008006" key="9">
    <source>
        <dbReference type="Google" id="ProtNLM"/>
    </source>
</evidence>
<evidence type="ECO:0000256" key="1">
    <source>
        <dbReference type="ARBA" id="ARBA00004167"/>
    </source>
</evidence>
<comment type="subcellular location">
    <subcellularLocation>
        <location evidence="1">Membrane</location>
        <topology evidence="1">Single-pass membrane protein</topology>
    </subcellularLocation>
</comment>
<keyword evidence="5 6" id="KW-0472">Membrane</keyword>